<protein>
    <submittedName>
        <fullName evidence="2">Uncharacterized protein</fullName>
    </submittedName>
</protein>
<accession>A0A4V2ZS86</accession>
<dbReference type="OrthoDB" id="4932096at2"/>
<evidence type="ECO:0000313" key="3">
    <source>
        <dbReference type="Proteomes" id="UP000295511"/>
    </source>
</evidence>
<name>A0A4V2ZS86_9MICC</name>
<dbReference type="EMBL" id="SMRU01000024">
    <property type="protein sequence ID" value="TDF92284.1"/>
    <property type="molecule type" value="Genomic_DNA"/>
</dbReference>
<dbReference type="RefSeq" id="WP_133205758.1">
    <property type="nucleotide sequence ID" value="NZ_SMRU01000024.1"/>
</dbReference>
<feature type="region of interest" description="Disordered" evidence="1">
    <location>
        <begin position="1"/>
        <end position="27"/>
    </location>
</feature>
<sequence>MAAAVAGCSPNETSPPVAPVTPTAASAPVADQRDIRCYFHADLTTTHKLKPPQEGTMPPYMTTGIMDTSPSSATKDPNTGHMVTGMKQVSDPVNLCSRIWSEGRMNPDGITDDLIPADFSSPAAGSLVGGSIYKDQNGKTLVADPNVTGSFGHFIPRLTECVVDDTVAVIPGGPEVCTQLGVPSLQK</sequence>
<evidence type="ECO:0000313" key="2">
    <source>
        <dbReference type="EMBL" id="TDF92284.1"/>
    </source>
</evidence>
<dbReference type="AlphaFoldDB" id="A0A4V2ZS86"/>
<proteinExistence type="predicted"/>
<comment type="caution">
    <text evidence="2">The sequence shown here is derived from an EMBL/GenBank/DDBJ whole genome shotgun (WGS) entry which is preliminary data.</text>
</comment>
<reference evidence="2 3" key="1">
    <citation type="submission" date="2019-03" db="EMBL/GenBank/DDBJ databases">
        <title>Whole genome sequence of Arthrobacter sp JH1-1.</title>
        <authorList>
            <person name="Trinh H.N."/>
        </authorList>
    </citation>
    <scope>NUCLEOTIDE SEQUENCE [LARGE SCALE GENOMIC DNA]</scope>
    <source>
        <strain evidence="2 3">JH1-1</strain>
    </source>
</reference>
<organism evidence="2 3">
    <name type="scientific">Arthrobacter terricola</name>
    <dbReference type="NCBI Taxonomy" id="2547396"/>
    <lineage>
        <taxon>Bacteria</taxon>
        <taxon>Bacillati</taxon>
        <taxon>Actinomycetota</taxon>
        <taxon>Actinomycetes</taxon>
        <taxon>Micrococcales</taxon>
        <taxon>Micrococcaceae</taxon>
        <taxon>Arthrobacter</taxon>
    </lineage>
</organism>
<evidence type="ECO:0000256" key="1">
    <source>
        <dbReference type="SAM" id="MobiDB-lite"/>
    </source>
</evidence>
<dbReference type="Proteomes" id="UP000295511">
    <property type="component" value="Unassembled WGS sequence"/>
</dbReference>
<keyword evidence="3" id="KW-1185">Reference proteome</keyword>
<gene>
    <name evidence="2" type="ORF">E1809_18770</name>
</gene>